<sequence>MTLNNEKNELLQSEMKFKNIAKDLTEKNQALQNHFFLIEQENKKLKSKILEYQKKLDNFKKNTSDIDSIISKNEALHQKINFLKA</sequence>
<comment type="caution">
    <text evidence="1">The sequence shown here is derived from an EMBL/GenBank/DDBJ whole genome shotgun (WGS) entry which is preliminary data.</text>
</comment>
<dbReference type="VEuPathDB" id="FungiDB:PNEJI1_003641"/>
<evidence type="ECO:0000313" key="2">
    <source>
        <dbReference type="Proteomes" id="UP000010422"/>
    </source>
</evidence>
<name>L0PGG6_PNEJI</name>
<proteinExistence type="predicted"/>
<dbReference type="AlphaFoldDB" id="L0PGG6"/>
<gene>
    <name evidence="1" type="ORF">PNEJI1_003641</name>
</gene>
<reference evidence="1 2" key="1">
    <citation type="journal article" date="2012" name="MBio">
        <title>De novo assembly of the Pneumocystis jirovecii genome from a single bronchoalveolar lavage fluid specimen from a patient.</title>
        <authorList>
            <person name="Cisse O.H."/>
            <person name="Pagni M."/>
            <person name="Hauser P.M."/>
        </authorList>
    </citation>
    <scope>NUCLEOTIDE SEQUENCE [LARGE SCALE GENOMIC DNA]</scope>
    <source>
        <strain evidence="1 2">SE8</strain>
    </source>
</reference>
<organism evidence="2">
    <name type="scientific">Pneumocystis jirovecii</name>
    <name type="common">Human pneumocystis pneumonia agent</name>
    <dbReference type="NCBI Taxonomy" id="42068"/>
    <lineage>
        <taxon>Eukaryota</taxon>
        <taxon>Fungi</taxon>
        <taxon>Dikarya</taxon>
        <taxon>Ascomycota</taxon>
        <taxon>Taphrinomycotina</taxon>
        <taxon>Pneumocystomycetes</taxon>
        <taxon>Pneumocystaceae</taxon>
        <taxon>Pneumocystis</taxon>
    </lineage>
</organism>
<dbReference type="InParanoid" id="L0PGG6"/>
<accession>L0PGG6</accession>
<protein>
    <submittedName>
        <fullName evidence="1">Uncharacterized protein</fullName>
    </submittedName>
</protein>
<evidence type="ECO:0000313" key="1">
    <source>
        <dbReference type="EMBL" id="CCJ31443.1"/>
    </source>
</evidence>
<dbReference type="Proteomes" id="UP000010422">
    <property type="component" value="Unassembled WGS sequence"/>
</dbReference>
<dbReference type="EMBL" id="CAKM01000308">
    <property type="protein sequence ID" value="CCJ31443.1"/>
    <property type="molecule type" value="Genomic_DNA"/>
</dbReference>